<comment type="caution">
    <text evidence="2">The sequence shown here is derived from an EMBL/GenBank/DDBJ whole genome shotgun (WGS) entry which is preliminary data.</text>
</comment>
<sequence>MDNNESRSQNSTSSSWAQAVWRNPNRAKEVDIGVRKTLPRSTNLYKPVSILGMELGTNPKEDTIMCMGGTS</sequence>
<evidence type="ECO:0000256" key="1">
    <source>
        <dbReference type="SAM" id="MobiDB-lite"/>
    </source>
</evidence>
<dbReference type="Proteomes" id="UP000187429">
    <property type="component" value="Unassembled WGS sequence"/>
</dbReference>
<gene>
    <name evidence="2" type="ORF">AYI69_g2052</name>
</gene>
<evidence type="ECO:0000313" key="3">
    <source>
        <dbReference type="Proteomes" id="UP000187429"/>
    </source>
</evidence>
<reference evidence="3" key="1">
    <citation type="submission" date="2017-01" db="EMBL/GenBank/DDBJ databases">
        <authorList>
            <person name="Wang Y."/>
            <person name="White M."/>
            <person name="Kvist S."/>
            <person name="Moncalvo J.-M."/>
        </authorList>
    </citation>
    <scope>NUCLEOTIDE SEQUENCE [LARGE SCALE GENOMIC DNA]</scope>
    <source>
        <strain evidence="3">ID-206-W2</strain>
    </source>
</reference>
<dbReference type="EMBL" id="LSSM01000577">
    <property type="protein sequence ID" value="OMJ28468.1"/>
    <property type="molecule type" value="Genomic_DNA"/>
</dbReference>
<protein>
    <submittedName>
        <fullName evidence="2">Uncharacterized protein</fullName>
    </submittedName>
</protein>
<feature type="region of interest" description="Disordered" evidence="1">
    <location>
        <begin position="1"/>
        <end position="28"/>
    </location>
</feature>
<organism evidence="2 3">
    <name type="scientific">Smittium culicis</name>
    <dbReference type="NCBI Taxonomy" id="133412"/>
    <lineage>
        <taxon>Eukaryota</taxon>
        <taxon>Fungi</taxon>
        <taxon>Fungi incertae sedis</taxon>
        <taxon>Zoopagomycota</taxon>
        <taxon>Kickxellomycotina</taxon>
        <taxon>Harpellomycetes</taxon>
        <taxon>Harpellales</taxon>
        <taxon>Legeriomycetaceae</taxon>
        <taxon>Smittium</taxon>
    </lineage>
</organism>
<accession>A0A1R1YNI8</accession>
<keyword evidence="3" id="KW-1185">Reference proteome</keyword>
<dbReference type="AlphaFoldDB" id="A0A1R1YNI8"/>
<feature type="compositionally biased region" description="Low complexity" evidence="1">
    <location>
        <begin position="6"/>
        <end position="15"/>
    </location>
</feature>
<name>A0A1R1YNI8_9FUNG</name>
<proteinExistence type="predicted"/>
<evidence type="ECO:0000313" key="2">
    <source>
        <dbReference type="EMBL" id="OMJ28468.1"/>
    </source>
</evidence>